<dbReference type="Pfam" id="PF17389">
    <property type="entry name" value="Bac_rhamnosid6H"/>
    <property type="match status" value="1"/>
</dbReference>
<dbReference type="Gene3D" id="1.50.10.10">
    <property type="match status" value="1"/>
</dbReference>
<dbReference type="InterPro" id="IPR008979">
    <property type="entry name" value="Galactose-bd-like_sf"/>
</dbReference>
<protein>
    <recommendedName>
        <fullName evidence="5">Alpha-L-rhamnosidase</fullName>
    </recommendedName>
</protein>
<evidence type="ECO:0000313" key="4">
    <source>
        <dbReference type="Proteomes" id="UP001142372"/>
    </source>
</evidence>
<dbReference type="Gene3D" id="2.60.120.260">
    <property type="entry name" value="Galactose-binding domain-like"/>
    <property type="match status" value="2"/>
</dbReference>
<dbReference type="PANTHER" id="PTHR34987">
    <property type="entry name" value="C, PUTATIVE (AFU_ORTHOLOGUE AFUA_3G02880)-RELATED"/>
    <property type="match status" value="1"/>
</dbReference>
<reference evidence="3" key="2">
    <citation type="submission" date="2023-01" db="EMBL/GenBank/DDBJ databases">
        <authorList>
            <person name="Sun Q."/>
            <person name="Evtushenko L."/>
        </authorList>
    </citation>
    <scope>NUCLEOTIDE SEQUENCE</scope>
    <source>
        <strain evidence="3">VKM Ac-1401</strain>
    </source>
</reference>
<dbReference type="InterPro" id="IPR008928">
    <property type="entry name" value="6-hairpin_glycosidase_sf"/>
</dbReference>
<evidence type="ECO:0000259" key="1">
    <source>
        <dbReference type="Pfam" id="PF08531"/>
    </source>
</evidence>
<dbReference type="Proteomes" id="UP001142372">
    <property type="component" value="Unassembled WGS sequence"/>
</dbReference>
<comment type="caution">
    <text evidence="3">The sequence shown here is derived from an EMBL/GenBank/DDBJ whole genome shotgun (WGS) entry which is preliminary data.</text>
</comment>
<dbReference type="SUPFAM" id="SSF49785">
    <property type="entry name" value="Galactose-binding domain-like"/>
    <property type="match status" value="1"/>
</dbReference>
<reference evidence="3" key="1">
    <citation type="journal article" date="2014" name="Int. J. Syst. Evol. Microbiol.">
        <title>Complete genome sequence of Corynebacterium casei LMG S-19264T (=DSM 44701T), isolated from a smear-ripened cheese.</title>
        <authorList>
            <consortium name="US DOE Joint Genome Institute (JGI-PGF)"/>
            <person name="Walter F."/>
            <person name="Albersmeier A."/>
            <person name="Kalinowski J."/>
            <person name="Ruckert C."/>
        </authorList>
    </citation>
    <scope>NUCLEOTIDE SEQUENCE</scope>
    <source>
        <strain evidence="3">VKM Ac-1401</strain>
    </source>
</reference>
<dbReference type="InterPro" id="IPR013737">
    <property type="entry name" value="Bac_rhamnosid_N"/>
</dbReference>
<sequence>MTTETLESTRATIASPASAFGGIGWRAHWIGADPSGGGSEVGLGTSDARAPFHRSIFRSTVSLDAVPSTAPARLTADSRYVLFVNGAEVGRGPARSQPRRLRYDEYDLAPFLRQGTNTIAVLVTFYGDATAFWQPAAANGGLGLDGVLVFEARLGDDRLISDDTWLVHRATAWTAPSLEGLDGVPVELVDARALPVDWEQPDFDDSGWPTAHLRPASHIGGFGRTQPPTDPYGALIPRGTAPVGGALVTPAVVRVSAALPVTDAADEHPVSRVRRALDGRDVSADATASLPVPVPSGADTGTIVSLDFGRVVVGTVHVSLRAAAGTTVDLLYRERPHRSDEAESFSIPKTGARYIARGHDDRFDAFEVNGMRFAHLLVTGGDAEAVIDGIEVQERLYPQVGAAFFRSDDPEIDALYAAGIRTVQANAQDAFTDCPTREQRAWVGDGVVHQLVHLTTNDDWRMARNYIALGNSPRYDGILPMSVVGEIESSGGFTIPDWSMHWVHGVHNLYRYIGDEQEIRALLPTVERILRWYLPYVDERGTIADVPEWNLVDWSSVLVTGRSSLLTALWARGLREFAELSRFVGNQGAAAWADDLHARAAGGFEDFWDEARGTYVDHIVDGVVQPAASQAAGATAIVSGLAPRSRWNRIIDAVTDPATLIVRSWIGNEDGSYDQQKIADQMKGVQRIDWDAEHEVVIAEPFYSYLVHDAVAEAGRAGDLVTLIRRWSQFLVDGYDTFGECWGWGTPVHGWSSTPTKDLVQYVLGVTPDAPGFSTARVEPALGTLGFAEGSVPTPFGSIQVRVDATSVTIESPVPVVAVAPDGTKTSLPAGRHELAR</sequence>
<dbReference type="Pfam" id="PF08531">
    <property type="entry name" value="Bac_rhamnosid_N"/>
    <property type="match status" value="1"/>
</dbReference>
<accession>A0A9W6H991</accession>
<proteinExistence type="predicted"/>
<keyword evidence="4" id="KW-1185">Reference proteome</keyword>
<dbReference type="AlphaFoldDB" id="A0A9W6H991"/>
<dbReference type="InterPro" id="IPR012341">
    <property type="entry name" value="6hp_glycosidase-like_sf"/>
</dbReference>
<evidence type="ECO:0000259" key="2">
    <source>
        <dbReference type="Pfam" id="PF17389"/>
    </source>
</evidence>
<feature type="domain" description="Bacterial alpha-L-rhamnosidase N-terminal" evidence="1">
    <location>
        <begin position="71"/>
        <end position="215"/>
    </location>
</feature>
<evidence type="ECO:0000313" key="3">
    <source>
        <dbReference type="EMBL" id="GLJ76072.1"/>
    </source>
</evidence>
<dbReference type="RefSeq" id="WP_271176741.1">
    <property type="nucleotide sequence ID" value="NZ_BAAAJO010000005.1"/>
</dbReference>
<dbReference type="Gene3D" id="2.60.420.10">
    <property type="entry name" value="Maltose phosphorylase, domain 3"/>
    <property type="match status" value="1"/>
</dbReference>
<dbReference type="PANTHER" id="PTHR34987:SF2">
    <property type="entry name" value="B, PUTATIVE (AFU_ORTHOLOGUE AFUA_7G05040)-RELATED"/>
    <property type="match status" value="1"/>
</dbReference>
<dbReference type="GO" id="GO:0005975">
    <property type="term" value="P:carbohydrate metabolic process"/>
    <property type="evidence" value="ECO:0007669"/>
    <property type="project" value="InterPro"/>
</dbReference>
<gene>
    <name evidence="3" type="ORF">GCM10017584_16460</name>
</gene>
<feature type="domain" description="Alpha-L-rhamnosidase six-hairpin glycosidase" evidence="2">
    <location>
        <begin position="402"/>
        <end position="645"/>
    </location>
</feature>
<dbReference type="EMBL" id="BSEN01000006">
    <property type="protein sequence ID" value="GLJ76072.1"/>
    <property type="molecule type" value="Genomic_DNA"/>
</dbReference>
<evidence type="ECO:0008006" key="5">
    <source>
        <dbReference type="Google" id="ProtNLM"/>
    </source>
</evidence>
<organism evidence="3 4">
    <name type="scientific">Leifsonia poae</name>
    <dbReference type="NCBI Taxonomy" id="110933"/>
    <lineage>
        <taxon>Bacteria</taxon>
        <taxon>Bacillati</taxon>
        <taxon>Actinomycetota</taxon>
        <taxon>Actinomycetes</taxon>
        <taxon>Micrococcales</taxon>
        <taxon>Microbacteriaceae</taxon>
        <taxon>Leifsonia</taxon>
    </lineage>
</organism>
<name>A0A9W6H991_9MICO</name>
<dbReference type="InterPro" id="IPR035396">
    <property type="entry name" value="Bac_rhamnosid6H"/>
</dbReference>
<dbReference type="SUPFAM" id="SSF48208">
    <property type="entry name" value="Six-hairpin glycosidases"/>
    <property type="match status" value="1"/>
</dbReference>